<dbReference type="SMART" id="SM00271">
    <property type="entry name" value="DnaJ"/>
    <property type="match status" value="1"/>
</dbReference>
<feature type="compositionally biased region" description="Basic and acidic residues" evidence="2">
    <location>
        <begin position="72"/>
        <end position="82"/>
    </location>
</feature>
<organism evidence="4 5">
    <name type="scientific">Angomonas deanei</name>
    <dbReference type="NCBI Taxonomy" id="59799"/>
    <lineage>
        <taxon>Eukaryota</taxon>
        <taxon>Discoba</taxon>
        <taxon>Euglenozoa</taxon>
        <taxon>Kinetoplastea</taxon>
        <taxon>Metakinetoplastina</taxon>
        <taxon>Trypanosomatida</taxon>
        <taxon>Trypanosomatidae</taxon>
        <taxon>Strigomonadinae</taxon>
        <taxon>Angomonas</taxon>
    </lineage>
</organism>
<dbReference type="PANTHER" id="PTHR43999">
    <property type="entry name" value="DNAJ HOMOLOG SUBFAMILY C MEMBER 2"/>
    <property type="match status" value="1"/>
</dbReference>
<dbReference type="Pfam" id="PF21884">
    <property type="entry name" value="ZUO1-like_ZHD"/>
    <property type="match status" value="1"/>
</dbReference>
<sequence>MDEIPTLKVTHKPVEYTPDEGVDKTDVIRFVRSEPVGLAFFRRLETLVHLHHEEERERQFHADPNVVQKWLKEDEMKGKKADNTQSEEADTANRYQSSKKKKFVKLTEEDLEEDWYDVLKVEQGDSATVEQLRAAYRRRCLETHPDKQPNHSDELFKKVQKAFDILGDPEIRQSYDCSRPFDETIPGETVEEKEFFNVFAPVFERNKKWSKDATLPSLGDDSLPISDVYRFYDRWNTYQSWRDFSQVADLEEIQEDMPREEKRYYMRENERVLNQYRKEEKERIRSLIERARKNDPRIRRHREEEEAKRKQEVAEREAFRNKLLSEQMMKEREKEEQEKARKDEERRKVMELKNAIRGAEEAVVNFFRAHKLLEEGASQKYFTTIVQSANIRWLYSKVSDPEEAKSIEEKITSAATTRAPCPGSAAGTDGYPDTLEENDAVPAVIAFNQLVQAKERDGGFTRYGEPVKKKPVEKEKKPVVAAPKAPTAEWTEEDLSRLQKATAKFPPGTTDRWAKITALLKNRFTEEEALAKVNELQSALSNAAAAAPATPPVEEWTVKQQKQLEQGLRELKDYKEKDKFQKIAKMVDGKTAKECFDRFKFLCSVNKKGK</sequence>
<feature type="compositionally biased region" description="Low complexity" evidence="2">
    <location>
        <begin position="479"/>
        <end position="489"/>
    </location>
</feature>
<dbReference type="CDD" id="cd06257">
    <property type="entry name" value="DnaJ"/>
    <property type="match status" value="1"/>
</dbReference>
<dbReference type="GO" id="GO:0043022">
    <property type="term" value="F:ribosome binding"/>
    <property type="evidence" value="ECO:0007669"/>
    <property type="project" value="InterPro"/>
</dbReference>
<keyword evidence="5" id="KW-1185">Reference proteome</keyword>
<gene>
    <name evidence="4" type="ORF">ADEAN_000265700</name>
</gene>
<dbReference type="SMART" id="SM00717">
    <property type="entry name" value="SANT"/>
    <property type="match status" value="2"/>
</dbReference>
<feature type="region of interest" description="Disordered" evidence="2">
    <location>
        <begin position="72"/>
        <end position="94"/>
    </location>
</feature>
<dbReference type="Gene3D" id="1.10.10.60">
    <property type="entry name" value="Homeodomain-like"/>
    <property type="match status" value="2"/>
</dbReference>
<dbReference type="PROSITE" id="PS50076">
    <property type="entry name" value="DNAJ_2"/>
    <property type="match status" value="1"/>
</dbReference>
<evidence type="ECO:0000256" key="1">
    <source>
        <dbReference type="SAM" id="Coils"/>
    </source>
</evidence>
<feature type="region of interest" description="Disordered" evidence="2">
    <location>
        <begin position="474"/>
        <end position="494"/>
    </location>
</feature>
<dbReference type="Proteomes" id="UP000515908">
    <property type="component" value="Chromosome 04"/>
</dbReference>
<evidence type="ECO:0000313" key="5">
    <source>
        <dbReference type="Proteomes" id="UP000515908"/>
    </source>
</evidence>
<dbReference type="SUPFAM" id="SSF46689">
    <property type="entry name" value="Homeodomain-like"/>
    <property type="match status" value="2"/>
</dbReference>
<dbReference type="OrthoDB" id="1690618at2759"/>
<evidence type="ECO:0000259" key="3">
    <source>
        <dbReference type="PROSITE" id="PS50076"/>
    </source>
</evidence>
<dbReference type="InterPro" id="IPR009057">
    <property type="entry name" value="Homeodomain-like_sf"/>
</dbReference>
<dbReference type="InterPro" id="IPR044634">
    <property type="entry name" value="Zuotin/DnaJC2"/>
</dbReference>
<dbReference type="InterPro" id="IPR036869">
    <property type="entry name" value="J_dom_sf"/>
</dbReference>
<evidence type="ECO:0000313" key="4">
    <source>
        <dbReference type="EMBL" id="CAD2215202.1"/>
    </source>
</evidence>
<dbReference type="EMBL" id="LR877148">
    <property type="protein sequence ID" value="CAD2215202.1"/>
    <property type="molecule type" value="Genomic_DNA"/>
</dbReference>
<dbReference type="FunFam" id="1.10.10.60:FF:000596">
    <property type="entry name" value="Putative DNAj-like protein"/>
    <property type="match status" value="1"/>
</dbReference>
<dbReference type="InterPro" id="IPR001005">
    <property type="entry name" value="SANT/Myb"/>
</dbReference>
<dbReference type="AlphaFoldDB" id="A0A7G2CAZ4"/>
<reference evidence="4 5" key="1">
    <citation type="submission" date="2020-08" db="EMBL/GenBank/DDBJ databases">
        <authorList>
            <person name="Newling K."/>
            <person name="Davey J."/>
            <person name="Forrester S."/>
        </authorList>
    </citation>
    <scope>NUCLEOTIDE SEQUENCE [LARGE SCALE GENOMIC DNA]</scope>
    <source>
        <strain evidence="5">Crithidia deanei Carvalho (ATCC PRA-265)</strain>
    </source>
</reference>
<dbReference type="SUPFAM" id="SSF46565">
    <property type="entry name" value="Chaperone J-domain"/>
    <property type="match status" value="1"/>
</dbReference>
<dbReference type="GO" id="GO:0005829">
    <property type="term" value="C:cytosol"/>
    <property type="evidence" value="ECO:0007669"/>
    <property type="project" value="TreeGrafter"/>
</dbReference>
<dbReference type="GO" id="GO:0006450">
    <property type="term" value="P:regulation of translational fidelity"/>
    <property type="evidence" value="ECO:0007669"/>
    <property type="project" value="InterPro"/>
</dbReference>
<dbReference type="Pfam" id="PF23082">
    <property type="entry name" value="Myb_DNA-binding_2"/>
    <property type="match status" value="1"/>
</dbReference>
<dbReference type="PROSITE" id="PS00636">
    <property type="entry name" value="DNAJ_1"/>
    <property type="match status" value="1"/>
</dbReference>
<evidence type="ECO:0000256" key="2">
    <source>
        <dbReference type="SAM" id="MobiDB-lite"/>
    </source>
</evidence>
<name>A0A7G2CAZ4_9TRYP</name>
<protein>
    <submittedName>
        <fullName evidence="4">DnaJ domain containing protein, putative</fullName>
    </submittedName>
</protein>
<proteinExistence type="predicted"/>
<accession>A0A7G2CAZ4</accession>
<dbReference type="CDD" id="cd00167">
    <property type="entry name" value="SANT"/>
    <property type="match status" value="1"/>
</dbReference>
<keyword evidence="1" id="KW-0175">Coiled coil</keyword>
<feature type="domain" description="J" evidence="3">
    <location>
        <begin position="114"/>
        <end position="179"/>
    </location>
</feature>
<dbReference type="InterPro" id="IPR001623">
    <property type="entry name" value="DnaJ_domain"/>
</dbReference>
<dbReference type="VEuPathDB" id="TriTrypDB:ADEAN_000265700"/>
<dbReference type="GO" id="GO:0030544">
    <property type="term" value="F:Hsp70 protein binding"/>
    <property type="evidence" value="ECO:0007669"/>
    <property type="project" value="InterPro"/>
</dbReference>
<feature type="coiled-coil region" evidence="1">
    <location>
        <begin position="302"/>
        <end position="362"/>
    </location>
</feature>
<dbReference type="Gene3D" id="1.10.287.110">
    <property type="entry name" value="DnaJ domain"/>
    <property type="match status" value="1"/>
</dbReference>
<dbReference type="InterPro" id="IPR018253">
    <property type="entry name" value="DnaJ_domain_CS"/>
</dbReference>
<dbReference type="InterPro" id="IPR054076">
    <property type="entry name" value="ZUO1-like_ZHD"/>
</dbReference>
<dbReference type="GO" id="GO:0051083">
    <property type="term" value="P:'de novo' cotranslational protein folding"/>
    <property type="evidence" value="ECO:0007669"/>
    <property type="project" value="InterPro"/>
</dbReference>
<dbReference type="PANTHER" id="PTHR43999:SF1">
    <property type="entry name" value="DNAJ HOMOLOG SUBFAMILY C MEMBER 2"/>
    <property type="match status" value="1"/>
</dbReference>
<dbReference type="Pfam" id="PF00226">
    <property type="entry name" value="DnaJ"/>
    <property type="match status" value="1"/>
</dbReference>